<gene>
    <name evidence="2" type="ORF">GWA01_01000</name>
</gene>
<protein>
    <recommendedName>
        <fullName evidence="1">Transposase InsH N-terminal domain-containing protein</fullName>
    </recommendedName>
</protein>
<proteinExistence type="predicted"/>
<reference evidence="2 3" key="1">
    <citation type="submission" date="2019-07" db="EMBL/GenBank/DDBJ databases">
        <title>Whole genome shotgun sequence of Gluconobacter wancherniae NBRC 103581.</title>
        <authorList>
            <person name="Hosoyama A."/>
            <person name="Uohara A."/>
            <person name="Ohji S."/>
            <person name="Ichikawa N."/>
        </authorList>
    </citation>
    <scope>NUCLEOTIDE SEQUENCE [LARGE SCALE GENOMIC DNA]</scope>
    <source>
        <strain evidence="2 3">NBRC 103581</strain>
    </source>
</reference>
<comment type="caution">
    <text evidence="2">The sequence shown here is derived from an EMBL/GenBank/DDBJ whole genome shotgun (WGS) entry which is preliminary data.</text>
</comment>
<dbReference type="AlphaFoldDB" id="A0A511AVU6"/>
<keyword evidence="3" id="KW-1185">Reference proteome</keyword>
<dbReference type="Proteomes" id="UP000321230">
    <property type="component" value="Unassembled WGS sequence"/>
</dbReference>
<dbReference type="EMBL" id="BJUZ01000001">
    <property type="protein sequence ID" value="GEK92330.1"/>
    <property type="molecule type" value="Genomic_DNA"/>
</dbReference>
<evidence type="ECO:0000313" key="2">
    <source>
        <dbReference type="EMBL" id="GEK92330.1"/>
    </source>
</evidence>
<sequence>MKPAQNRHCPRNCQRRVLIQTLNDLSDEWTEYPINDRLSFIRFFGLRLSDRVPDAKTVRLLQPSWGRLRGAAGYNQYGLNHLG</sequence>
<dbReference type="Pfam" id="PF05598">
    <property type="entry name" value="DUF772"/>
    <property type="match status" value="1"/>
</dbReference>
<evidence type="ECO:0000259" key="1">
    <source>
        <dbReference type="Pfam" id="PF05598"/>
    </source>
</evidence>
<accession>A0A511AVU6</accession>
<name>A0A511AVU6_9PROT</name>
<organism evidence="2 3">
    <name type="scientific">Gluconobacter wancherniae NBRC 103581</name>
    <dbReference type="NCBI Taxonomy" id="656744"/>
    <lineage>
        <taxon>Bacteria</taxon>
        <taxon>Pseudomonadati</taxon>
        <taxon>Pseudomonadota</taxon>
        <taxon>Alphaproteobacteria</taxon>
        <taxon>Acetobacterales</taxon>
        <taxon>Acetobacteraceae</taxon>
        <taxon>Gluconobacter</taxon>
    </lineage>
</organism>
<evidence type="ECO:0000313" key="3">
    <source>
        <dbReference type="Proteomes" id="UP000321230"/>
    </source>
</evidence>
<feature type="domain" description="Transposase InsH N-terminal" evidence="1">
    <location>
        <begin position="10"/>
        <end position="57"/>
    </location>
</feature>
<dbReference type="InterPro" id="IPR008490">
    <property type="entry name" value="Transposase_InsH_N"/>
</dbReference>